<name>A0A0H5Q793_9ZZZZ</name>
<protein>
    <submittedName>
        <fullName evidence="1">Uncharacterized protein</fullName>
    </submittedName>
</protein>
<dbReference type="AlphaFoldDB" id="A0A0H5Q793"/>
<proteinExistence type="predicted"/>
<organism evidence="1">
    <name type="scientific">uncultured prokaryote</name>
    <dbReference type="NCBI Taxonomy" id="198431"/>
    <lineage>
        <taxon>unclassified sequences</taxon>
        <taxon>environmental samples</taxon>
    </lineage>
</organism>
<dbReference type="EMBL" id="LN854246">
    <property type="protein sequence ID" value="CRY97793.1"/>
    <property type="molecule type" value="Genomic_DNA"/>
</dbReference>
<evidence type="ECO:0000313" key="1">
    <source>
        <dbReference type="EMBL" id="CRY97793.1"/>
    </source>
</evidence>
<reference evidence="1" key="1">
    <citation type="submission" date="2015-06" db="EMBL/GenBank/DDBJ databases">
        <authorList>
            <person name="Joergensen T."/>
        </authorList>
    </citation>
    <scope>NUCLEOTIDE SEQUENCE</scope>
    <source>
        <strain evidence="1">RGFK1744</strain>
    </source>
</reference>
<sequence>MATYRFQFTMLTADGLPENYVTNTLYTASVDDADAGDCLVYFLTFMRSIGASYSTYIQQNNHQYDVYRMSDATPRTPILSGLWNLTSAPTNPPLPPEVALCLSFQGDPFSGDPQSRRRGRIYVGPLRANESDSSGRPISALINRLADAGANLLDDIAANTDSAWSVYSPTAGGTVIITNGWVDNEYDTQRRRGRKATARTLWS</sequence>
<reference evidence="1" key="2">
    <citation type="submission" date="2015-07" db="EMBL/GenBank/DDBJ databases">
        <title>Plasmids, circular viruses and viroids from rat gut.</title>
        <authorList>
            <person name="Jorgensen T.J."/>
            <person name="Hansen M.A."/>
            <person name="Xu Z."/>
            <person name="Tabak M.A."/>
            <person name="Sorensen S.J."/>
            <person name="Hansen L.H."/>
        </authorList>
    </citation>
    <scope>NUCLEOTIDE SEQUENCE</scope>
    <source>
        <strain evidence="1">RGFK1744</strain>
    </source>
</reference>
<accession>A0A0H5Q793</accession>